<feature type="compositionally biased region" description="Polar residues" evidence="1">
    <location>
        <begin position="1"/>
        <end position="10"/>
    </location>
</feature>
<feature type="compositionally biased region" description="Polar residues" evidence="1">
    <location>
        <begin position="139"/>
        <end position="155"/>
    </location>
</feature>
<evidence type="ECO:0000313" key="2">
    <source>
        <dbReference type="EMBL" id="PAV23338.1"/>
    </source>
</evidence>
<feature type="compositionally biased region" description="Low complexity" evidence="1">
    <location>
        <begin position="51"/>
        <end position="85"/>
    </location>
</feature>
<feature type="compositionally biased region" description="Basic and acidic residues" evidence="1">
    <location>
        <begin position="369"/>
        <end position="394"/>
    </location>
</feature>
<feature type="compositionally biased region" description="Polar residues" evidence="1">
    <location>
        <begin position="224"/>
        <end position="247"/>
    </location>
</feature>
<keyword evidence="3" id="KW-1185">Reference proteome</keyword>
<dbReference type="InParanoid" id="A0A286UUT3"/>
<dbReference type="AlphaFoldDB" id="A0A286UUT3"/>
<name>A0A286UUT3_9AGAM</name>
<accession>A0A286UUT3</accession>
<dbReference type="Proteomes" id="UP000217199">
    <property type="component" value="Unassembled WGS sequence"/>
</dbReference>
<proteinExistence type="predicted"/>
<feature type="compositionally biased region" description="Low complexity" evidence="1">
    <location>
        <begin position="24"/>
        <end position="39"/>
    </location>
</feature>
<protein>
    <submittedName>
        <fullName evidence="2">Uncharacterized protein</fullName>
    </submittedName>
</protein>
<evidence type="ECO:0000256" key="1">
    <source>
        <dbReference type="SAM" id="MobiDB-lite"/>
    </source>
</evidence>
<comment type="caution">
    <text evidence="2">The sequence shown here is derived from an EMBL/GenBank/DDBJ whole genome shotgun (WGS) entry which is preliminary data.</text>
</comment>
<evidence type="ECO:0000313" key="3">
    <source>
        <dbReference type="Proteomes" id="UP000217199"/>
    </source>
</evidence>
<gene>
    <name evidence="2" type="ORF">PNOK_0040600</name>
</gene>
<organism evidence="2 3">
    <name type="scientific">Pyrrhoderma noxium</name>
    <dbReference type="NCBI Taxonomy" id="2282107"/>
    <lineage>
        <taxon>Eukaryota</taxon>
        <taxon>Fungi</taxon>
        <taxon>Dikarya</taxon>
        <taxon>Basidiomycota</taxon>
        <taxon>Agaricomycotina</taxon>
        <taxon>Agaricomycetes</taxon>
        <taxon>Hymenochaetales</taxon>
        <taxon>Hymenochaetaceae</taxon>
        <taxon>Pyrrhoderma</taxon>
    </lineage>
</organism>
<feature type="compositionally biased region" description="Polar residues" evidence="1">
    <location>
        <begin position="167"/>
        <end position="176"/>
    </location>
</feature>
<feature type="region of interest" description="Disordered" evidence="1">
    <location>
        <begin position="1"/>
        <end position="109"/>
    </location>
</feature>
<feature type="compositionally biased region" description="Polar residues" evidence="1">
    <location>
        <begin position="261"/>
        <end position="275"/>
    </location>
</feature>
<feature type="compositionally biased region" description="Low complexity" evidence="1">
    <location>
        <begin position="248"/>
        <end position="259"/>
    </location>
</feature>
<sequence>MLPSQGSQFMPSPMPRSGILLNASPCSSAPSSPKRSSFPLGPFSSSAGPHSLSSQSSNSSTSSSTDDIVSNTSATSATAPSTSSPYPNGASIGSRKIRFAPLPERDDQGVEIDCLPQRQHVQNLFNAPKEPFVIPPTPTHSDSVGSNLASCSTLGLSLDGRDPPDNGLSTETNTIAGSDCGTDDTHTALPKKKGSRWSRLLRLPRSSSSNRSSDESGSSGFLGRTQSRESTGNASVCSLRTMSEGNESSASFGSPSGFSIRSLTHKSATSESGPTTGPPLRKGRAYSVGATPSTVRKPTLLLNGRVYGGPRRPQSSGGNPFANVRDEPEFVEWGHGGMGSVHNSSHTGGSIGDDEDDGSGLGWVKRRKEQREREKREREEREAKEKEESEKQAKDTNVGGVKNGESGDSVEKLSKNELPTSPSVVEADV</sequence>
<reference evidence="2 3" key="1">
    <citation type="journal article" date="2017" name="Mol. Ecol.">
        <title>Comparative and population genomic landscape of Phellinus noxius: A hypervariable fungus causing root rot in trees.</title>
        <authorList>
            <person name="Chung C.L."/>
            <person name="Lee T.J."/>
            <person name="Akiba M."/>
            <person name="Lee H.H."/>
            <person name="Kuo T.H."/>
            <person name="Liu D."/>
            <person name="Ke H.M."/>
            <person name="Yokoi T."/>
            <person name="Roa M.B."/>
            <person name="Lu M.J."/>
            <person name="Chang Y.Y."/>
            <person name="Ann P.J."/>
            <person name="Tsai J.N."/>
            <person name="Chen C.Y."/>
            <person name="Tzean S.S."/>
            <person name="Ota Y."/>
            <person name="Hattori T."/>
            <person name="Sahashi N."/>
            <person name="Liou R.F."/>
            <person name="Kikuchi T."/>
            <person name="Tsai I.J."/>
        </authorList>
    </citation>
    <scope>NUCLEOTIDE SEQUENCE [LARGE SCALE GENOMIC DNA]</scope>
    <source>
        <strain evidence="2 3">FFPRI411160</strain>
    </source>
</reference>
<dbReference type="STRING" id="2282107.A0A286UUT3"/>
<feature type="compositionally biased region" description="Low complexity" evidence="1">
    <location>
        <begin position="197"/>
        <end position="223"/>
    </location>
</feature>
<feature type="region of interest" description="Disordered" evidence="1">
    <location>
        <begin position="129"/>
        <end position="429"/>
    </location>
</feature>
<dbReference type="EMBL" id="NBII01000001">
    <property type="protein sequence ID" value="PAV23338.1"/>
    <property type="molecule type" value="Genomic_DNA"/>
</dbReference>
<dbReference type="OrthoDB" id="3363386at2759"/>